<protein>
    <recommendedName>
        <fullName evidence="4">Retrotransposon gag domain-containing protein</fullName>
    </recommendedName>
</protein>
<feature type="compositionally biased region" description="Low complexity" evidence="1">
    <location>
        <begin position="1"/>
        <end position="14"/>
    </location>
</feature>
<dbReference type="PANTHER" id="PTHR33198:SF19">
    <property type="entry name" value="CCHC-TYPE DOMAIN-CONTAINING PROTEIN"/>
    <property type="match status" value="1"/>
</dbReference>
<dbReference type="EMBL" id="JAGKHQ010000018">
    <property type="protein sequence ID" value="KAG7487172.1"/>
    <property type="molecule type" value="Genomic_DNA"/>
</dbReference>
<evidence type="ECO:0000313" key="3">
    <source>
        <dbReference type="Proteomes" id="UP000693946"/>
    </source>
</evidence>
<name>A0AAV6QAL9_SOLSE</name>
<dbReference type="PANTHER" id="PTHR33198">
    <property type="entry name" value="ANK_REP_REGION DOMAIN-CONTAINING PROTEIN-RELATED"/>
    <property type="match status" value="1"/>
</dbReference>
<proteinExistence type="predicted"/>
<evidence type="ECO:0008006" key="4">
    <source>
        <dbReference type="Google" id="ProtNLM"/>
    </source>
</evidence>
<evidence type="ECO:0000256" key="1">
    <source>
        <dbReference type="SAM" id="MobiDB-lite"/>
    </source>
</evidence>
<evidence type="ECO:0000313" key="2">
    <source>
        <dbReference type="EMBL" id="KAG7487172.1"/>
    </source>
</evidence>
<organism evidence="2 3">
    <name type="scientific">Solea senegalensis</name>
    <name type="common">Senegalese sole</name>
    <dbReference type="NCBI Taxonomy" id="28829"/>
    <lineage>
        <taxon>Eukaryota</taxon>
        <taxon>Metazoa</taxon>
        <taxon>Chordata</taxon>
        <taxon>Craniata</taxon>
        <taxon>Vertebrata</taxon>
        <taxon>Euteleostomi</taxon>
        <taxon>Actinopterygii</taxon>
        <taxon>Neopterygii</taxon>
        <taxon>Teleostei</taxon>
        <taxon>Neoteleostei</taxon>
        <taxon>Acanthomorphata</taxon>
        <taxon>Carangaria</taxon>
        <taxon>Pleuronectiformes</taxon>
        <taxon>Pleuronectoidei</taxon>
        <taxon>Soleidae</taxon>
        <taxon>Solea</taxon>
    </lineage>
</organism>
<feature type="region of interest" description="Disordered" evidence="1">
    <location>
        <begin position="1"/>
        <end position="23"/>
    </location>
</feature>
<dbReference type="Proteomes" id="UP000693946">
    <property type="component" value="Linkage Group LG6"/>
</dbReference>
<sequence>MSGVEAANASNNANDGARSSDEEDNVGMATTMVGTLAAFDSHFQAWEECVEVMEHFFVANGISDTARKRAILLSSVGSWTYSLMRNLLSPEKPGDKSYDDLTDLLQSHYNPKPSEIVQRFKFNSRTRAANETVTEYVAVLRELAQHCNYGDKLKEMLSDRLVCGIADDRIQRRLLAEPDLTFERALKVTHAIKSANRDMRDLQLQPKTMDSNVNTATAQLPVHNVKWNRSGMGRRYR</sequence>
<gene>
    <name evidence="2" type="ORF">JOB18_048277</name>
</gene>
<accession>A0AAV6QAL9</accession>
<keyword evidence="3" id="KW-1185">Reference proteome</keyword>
<dbReference type="AlphaFoldDB" id="A0AAV6QAL9"/>
<comment type="caution">
    <text evidence="2">The sequence shown here is derived from an EMBL/GenBank/DDBJ whole genome shotgun (WGS) entry which is preliminary data.</text>
</comment>
<reference evidence="2 3" key="1">
    <citation type="journal article" date="2021" name="Sci. Rep.">
        <title>Chromosome anchoring in Senegalese sole (Solea senegalensis) reveals sex-associated markers and genome rearrangements in flatfish.</title>
        <authorList>
            <person name="Guerrero-Cozar I."/>
            <person name="Gomez-Garrido J."/>
            <person name="Berbel C."/>
            <person name="Martinez-Blanch J.F."/>
            <person name="Alioto T."/>
            <person name="Claros M.G."/>
            <person name="Gagnaire P.A."/>
            <person name="Manchado M."/>
        </authorList>
    </citation>
    <scope>NUCLEOTIDE SEQUENCE [LARGE SCALE GENOMIC DNA]</scope>
    <source>
        <strain evidence="2">Sse05_10M</strain>
    </source>
</reference>